<dbReference type="Gene3D" id="3.30.505.10">
    <property type="entry name" value="SH2 domain"/>
    <property type="match status" value="1"/>
</dbReference>
<organism evidence="7 8">
    <name type="scientific">Tegillarca granosa</name>
    <name type="common">Malaysian cockle</name>
    <name type="synonym">Anadara granosa</name>
    <dbReference type="NCBI Taxonomy" id="220873"/>
    <lineage>
        <taxon>Eukaryota</taxon>
        <taxon>Metazoa</taxon>
        <taxon>Spiralia</taxon>
        <taxon>Lophotrochozoa</taxon>
        <taxon>Mollusca</taxon>
        <taxon>Bivalvia</taxon>
        <taxon>Autobranchia</taxon>
        <taxon>Pteriomorphia</taxon>
        <taxon>Arcoida</taxon>
        <taxon>Arcoidea</taxon>
        <taxon>Arcidae</taxon>
        <taxon>Tegillarca</taxon>
    </lineage>
</organism>
<evidence type="ECO:0000259" key="5">
    <source>
        <dbReference type="PROSITE" id="PS50001"/>
    </source>
</evidence>
<evidence type="ECO:0000313" key="8">
    <source>
        <dbReference type="Proteomes" id="UP001217089"/>
    </source>
</evidence>
<evidence type="ECO:0008006" key="9">
    <source>
        <dbReference type="Google" id="ProtNLM"/>
    </source>
</evidence>
<evidence type="ECO:0000256" key="4">
    <source>
        <dbReference type="PROSITE-ProRule" id="PRU00192"/>
    </source>
</evidence>
<dbReference type="PRINTS" id="PR00401">
    <property type="entry name" value="SH2DOMAIN"/>
</dbReference>
<name>A0ABQ9EKE5_TEGGR</name>
<feature type="domain" description="SH3" evidence="6">
    <location>
        <begin position="78"/>
        <end position="141"/>
    </location>
</feature>
<gene>
    <name evidence="7" type="ORF">KUTeg_016279</name>
</gene>
<keyword evidence="2 3" id="KW-0727">SH2 domain</keyword>
<dbReference type="PROSITE" id="PS50002">
    <property type="entry name" value="SH3"/>
    <property type="match status" value="1"/>
</dbReference>
<dbReference type="EMBL" id="JARBDR010000813">
    <property type="protein sequence ID" value="KAJ8305734.1"/>
    <property type="molecule type" value="Genomic_DNA"/>
</dbReference>
<dbReference type="Proteomes" id="UP001217089">
    <property type="component" value="Unassembled WGS sequence"/>
</dbReference>
<feature type="domain" description="SH2" evidence="5">
    <location>
        <begin position="147"/>
        <end position="222"/>
    </location>
</feature>
<dbReference type="Pfam" id="PF00018">
    <property type="entry name" value="SH3_1"/>
    <property type="match status" value="1"/>
</dbReference>
<dbReference type="Pfam" id="PF00017">
    <property type="entry name" value="SH2"/>
    <property type="match status" value="1"/>
</dbReference>
<proteinExistence type="predicted"/>
<keyword evidence="8" id="KW-1185">Reference proteome</keyword>
<evidence type="ECO:0000256" key="2">
    <source>
        <dbReference type="ARBA" id="ARBA00022999"/>
    </source>
</evidence>
<dbReference type="SMART" id="SM00326">
    <property type="entry name" value="SH3"/>
    <property type="match status" value="1"/>
</dbReference>
<dbReference type="InterPro" id="IPR036860">
    <property type="entry name" value="SH2_dom_sf"/>
</dbReference>
<accession>A0ABQ9EKE5</accession>
<dbReference type="PANTHER" id="PTHR19969">
    <property type="entry name" value="SH2-SH3 ADAPTOR PROTEIN-RELATED"/>
    <property type="match status" value="1"/>
</dbReference>
<dbReference type="PROSITE" id="PS50001">
    <property type="entry name" value="SH2"/>
    <property type="match status" value="1"/>
</dbReference>
<keyword evidence="1 4" id="KW-0728">SH3 domain</keyword>
<dbReference type="InterPro" id="IPR051184">
    <property type="entry name" value="Tyrosine-phos_adapter"/>
</dbReference>
<dbReference type="InterPro" id="IPR001452">
    <property type="entry name" value="SH3_domain"/>
</dbReference>
<dbReference type="SMART" id="SM00252">
    <property type="entry name" value="SH2"/>
    <property type="match status" value="1"/>
</dbReference>
<sequence>MIIKEIQRSNRKKQPPPKKGLGYDLVSNFFQHSFLAPENGDAYICVRCANRLRNIVDLRKKKGKLEQELLKSSQRLKPYTENVVVLYDFKAVKDDELEAFRGDRCEVLHHRSHLPEWHFVKNVATNTSGYIPQIYISRDDGSPQTEDWWQNVDRKEAEKILMKDGNKKGTFLVRKSSDGSTYVLSVLDTEEEVMTVAHYQIFQIEKVYRISTSIVYFPVLLN</sequence>
<reference evidence="7 8" key="1">
    <citation type="submission" date="2022-12" db="EMBL/GenBank/DDBJ databases">
        <title>Chromosome-level genome of Tegillarca granosa.</title>
        <authorList>
            <person name="Kim J."/>
        </authorList>
    </citation>
    <scope>NUCLEOTIDE SEQUENCE [LARGE SCALE GENOMIC DNA]</scope>
    <source>
        <strain evidence="7">Teg-2019</strain>
        <tissue evidence="7">Adductor muscle</tissue>
    </source>
</reference>
<evidence type="ECO:0000259" key="6">
    <source>
        <dbReference type="PROSITE" id="PS50002"/>
    </source>
</evidence>
<evidence type="ECO:0000256" key="3">
    <source>
        <dbReference type="PROSITE-ProRule" id="PRU00191"/>
    </source>
</evidence>
<dbReference type="Gene3D" id="2.30.30.40">
    <property type="entry name" value="SH3 Domains"/>
    <property type="match status" value="1"/>
</dbReference>
<protein>
    <recommendedName>
        <fullName evidence="9">SH2 domain-containing protein</fullName>
    </recommendedName>
</protein>
<evidence type="ECO:0000313" key="7">
    <source>
        <dbReference type="EMBL" id="KAJ8305734.1"/>
    </source>
</evidence>
<evidence type="ECO:0000256" key="1">
    <source>
        <dbReference type="ARBA" id="ARBA00022443"/>
    </source>
</evidence>
<dbReference type="SUPFAM" id="SSF50044">
    <property type="entry name" value="SH3-domain"/>
    <property type="match status" value="1"/>
</dbReference>
<dbReference type="PANTHER" id="PTHR19969:SF5">
    <property type="entry name" value="CRK-LIKE PROTEIN"/>
    <property type="match status" value="1"/>
</dbReference>
<dbReference type="InterPro" id="IPR000980">
    <property type="entry name" value="SH2"/>
</dbReference>
<dbReference type="SUPFAM" id="SSF55550">
    <property type="entry name" value="SH2 domain"/>
    <property type="match status" value="1"/>
</dbReference>
<dbReference type="InterPro" id="IPR036028">
    <property type="entry name" value="SH3-like_dom_sf"/>
</dbReference>
<comment type="caution">
    <text evidence="7">The sequence shown here is derived from an EMBL/GenBank/DDBJ whole genome shotgun (WGS) entry which is preliminary data.</text>
</comment>